<keyword evidence="2" id="KW-1185">Reference proteome</keyword>
<dbReference type="Proteomes" id="UP000184267">
    <property type="component" value="Unassembled WGS sequence"/>
</dbReference>
<dbReference type="AlphaFoldDB" id="A0A1M2V9Y3"/>
<accession>A0A1M2V9Y3</accession>
<protein>
    <submittedName>
        <fullName evidence="1">Uncharacterized protein</fullName>
    </submittedName>
</protein>
<evidence type="ECO:0000313" key="2">
    <source>
        <dbReference type="Proteomes" id="UP000184267"/>
    </source>
</evidence>
<organism evidence="1 2">
    <name type="scientific">Trametes pubescens</name>
    <name type="common">White-rot fungus</name>
    <dbReference type="NCBI Taxonomy" id="154538"/>
    <lineage>
        <taxon>Eukaryota</taxon>
        <taxon>Fungi</taxon>
        <taxon>Dikarya</taxon>
        <taxon>Basidiomycota</taxon>
        <taxon>Agaricomycotina</taxon>
        <taxon>Agaricomycetes</taxon>
        <taxon>Polyporales</taxon>
        <taxon>Polyporaceae</taxon>
        <taxon>Trametes</taxon>
    </lineage>
</organism>
<evidence type="ECO:0000313" key="1">
    <source>
        <dbReference type="EMBL" id="OJT04369.1"/>
    </source>
</evidence>
<comment type="caution">
    <text evidence="1">The sequence shown here is derived from an EMBL/GenBank/DDBJ whole genome shotgun (WGS) entry which is preliminary data.</text>
</comment>
<dbReference type="EMBL" id="MNAD01001543">
    <property type="protein sequence ID" value="OJT04369.1"/>
    <property type="molecule type" value="Genomic_DNA"/>
</dbReference>
<name>A0A1M2V9Y3_TRAPU</name>
<reference evidence="1 2" key="1">
    <citation type="submission" date="2016-10" db="EMBL/GenBank/DDBJ databases">
        <title>Genome sequence of the basidiomycete white-rot fungus Trametes pubescens.</title>
        <authorList>
            <person name="Makela M.R."/>
            <person name="Granchi Z."/>
            <person name="Peng M."/>
            <person name="De Vries R.P."/>
            <person name="Grigoriev I."/>
            <person name="Riley R."/>
            <person name="Hilden K."/>
        </authorList>
    </citation>
    <scope>NUCLEOTIDE SEQUENCE [LARGE SCALE GENOMIC DNA]</scope>
    <source>
        <strain evidence="1 2">FBCC735</strain>
    </source>
</reference>
<gene>
    <name evidence="1" type="ORF">TRAPUB_4912</name>
</gene>
<sequence length="70" mass="7648">MEGDDNPSPVIYDATLRLRHESLMDTVDVLTLAYGDVIMADCLAVQDPNDGGWDVSFEYTSMAVIVKAPV</sequence>
<proteinExistence type="predicted"/>